<dbReference type="RefSeq" id="WP_092012284.1">
    <property type="nucleotide sequence ID" value="NZ_FOXH01000002.1"/>
</dbReference>
<reference evidence="1 2" key="1">
    <citation type="submission" date="2016-10" db="EMBL/GenBank/DDBJ databases">
        <authorList>
            <person name="de Groot N.N."/>
        </authorList>
    </citation>
    <scope>NUCLEOTIDE SEQUENCE [LARGE SCALE GENOMIC DNA]</scope>
    <source>
        <strain evidence="2">E92,LMG 26720,CCM 7988</strain>
    </source>
</reference>
<evidence type="ECO:0000313" key="1">
    <source>
        <dbReference type="EMBL" id="SFP24376.1"/>
    </source>
</evidence>
<sequence length="294" mass="34310">MESNRKVDVAVNVYGKPYQTAVTLLTLLKHSGEWINKIYFIEEKFQPEPPRFQPLLDKLGDKVIYFKPRSWFGPGNPKFKFLTKLKKYRHGIRYQYAWENSDQEFLLVTHNDVYFKKDLLKAYIEQIGEASGIGRIGQCWNCPALAAKKCDSESYTAYKPDYKEIVTMANTYPQARTSRYAEVIDPKKPWPLPECRLNEYMAMINLNKTRKDTIPKGKGSAFGSNYGLDTGVKWFADMNNMNHTFRHFDYDPYAIHSWVSLKNAGIAAQYNIELYQYEESVAKKVLNEEFNFTF</sequence>
<organism evidence="1 2">
    <name type="scientific">Pseudarcicella hirudinis</name>
    <dbReference type="NCBI Taxonomy" id="1079859"/>
    <lineage>
        <taxon>Bacteria</taxon>
        <taxon>Pseudomonadati</taxon>
        <taxon>Bacteroidota</taxon>
        <taxon>Cytophagia</taxon>
        <taxon>Cytophagales</taxon>
        <taxon>Flectobacillaceae</taxon>
        <taxon>Pseudarcicella</taxon>
    </lineage>
</organism>
<dbReference type="AlphaFoldDB" id="A0A1I5NSV0"/>
<dbReference type="EMBL" id="FOXH01000002">
    <property type="protein sequence ID" value="SFP24376.1"/>
    <property type="molecule type" value="Genomic_DNA"/>
</dbReference>
<accession>A0A1I5NSV0</accession>
<name>A0A1I5NSV0_9BACT</name>
<evidence type="ECO:0000313" key="2">
    <source>
        <dbReference type="Proteomes" id="UP000199306"/>
    </source>
</evidence>
<keyword evidence="2" id="KW-1185">Reference proteome</keyword>
<dbReference type="Proteomes" id="UP000199306">
    <property type="component" value="Unassembled WGS sequence"/>
</dbReference>
<proteinExistence type="predicted"/>
<gene>
    <name evidence="1" type="ORF">SAMN04515674_10282</name>
</gene>
<dbReference type="OrthoDB" id="929345at2"/>
<protein>
    <submittedName>
        <fullName evidence="1">Uncharacterized protein</fullName>
    </submittedName>
</protein>